<protein>
    <recommendedName>
        <fullName evidence="3">Response regulatory domain-containing protein</fullName>
    </recommendedName>
</protein>
<dbReference type="RefSeq" id="WP_099303502.1">
    <property type="nucleotide sequence ID" value="NZ_PDVP01000001.1"/>
</dbReference>
<dbReference type="SUPFAM" id="SSF52172">
    <property type="entry name" value="CheY-like"/>
    <property type="match status" value="1"/>
</dbReference>
<proteinExistence type="predicted"/>
<reference evidence="1 2" key="1">
    <citation type="submission" date="2017-10" db="EMBL/GenBank/DDBJ databases">
        <title>Sedimentibacterium mangrovi gen. nov., sp. nov., a novel member of family Phyllobacteriacea isolated from mangrove sediment.</title>
        <authorList>
            <person name="Liao H."/>
            <person name="Tian Y."/>
        </authorList>
    </citation>
    <scope>NUCLEOTIDE SEQUENCE [LARGE SCALE GENOMIC DNA]</scope>
    <source>
        <strain evidence="1 2">X9-2-2</strain>
    </source>
</reference>
<accession>A0A2G1QTY6</accession>
<gene>
    <name evidence="1" type="ORF">CSC94_02850</name>
</gene>
<dbReference type="EMBL" id="PDVP01000001">
    <property type="protein sequence ID" value="PHP68941.1"/>
    <property type="molecule type" value="Genomic_DNA"/>
</dbReference>
<evidence type="ECO:0000313" key="1">
    <source>
        <dbReference type="EMBL" id="PHP68941.1"/>
    </source>
</evidence>
<keyword evidence="2" id="KW-1185">Reference proteome</keyword>
<comment type="caution">
    <text evidence="1">The sequence shown here is derived from an EMBL/GenBank/DDBJ whole genome shotgun (WGS) entry which is preliminary data.</text>
</comment>
<dbReference type="AlphaFoldDB" id="A0A2G1QTY6"/>
<evidence type="ECO:0000313" key="2">
    <source>
        <dbReference type="Proteomes" id="UP000221168"/>
    </source>
</evidence>
<dbReference type="Proteomes" id="UP000221168">
    <property type="component" value="Unassembled WGS sequence"/>
</dbReference>
<evidence type="ECO:0008006" key="3">
    <source>
        <dbReference type="Google" id="ProtNLM"/>
    </source>
</evidence>
<name>A0A2G1QTY6_9HYPH</name>
<sequence length="115" mass="12668">MSDQSLNLLIVEPEPLIGIDIERIVSEAFACRTTLVTALAETADAWDVVICDCPELTVEFMDRMKRLMEQGTSIVLVSASEVVVRSPSPWRHIAKPFVNGDLIEAVRDTIAALRG</sequence>
<organism evidence="1 2">
    <name type="scientific">Zhengella mangrovi</name>
    <dbReference type="NCBI Taxonomy" id="1982044"/>
    <lineage>
        <taxon>Bacteria</taxon>
        <taxon>Pseudomonadati</taxon>
        <taxon>Pseudomonadota</taxon>
        <taxon>Alphaproteobacteria</taxon>
        <taxon>Hyphomicrobiales</taxon>
        <taxon>Notoacmeibacteraceae</taxon>
        <taxon>Zhengella</taxon>
    </lineage>
</organism>
<dbReference type="OrthoDB" id="8404046at2"/>
<dbReference type="Gene3D" id="3.40.50.2300">
    <property type="match status" value="1"/>
</dbReference>
<dbReference type="InterPro" id="IPR011006">
    <property type="entry name" value="CheY-like_superfamily"/>
</dbReference>